<reference evidence="2" key="1">
    <citation type="submission" date="2023-08" db="EMBL/GenBank/DDBJ databases">
        <authorList>
            <person name="Chen Y."/>
            <person name="Shah S."/>
            <person name="Dougan E. K."/>
            <person name="Thang M."/>
            <person name="Chan C."/>
        </authorList>
    </citation>
    <scope>NUCLEOTIDE SEQUENCE</scope>
</reference>
<proteinExistence type="predicted"/>
<accession>A0AA36HYC7</accession>
<organism evidence="2 3">
    <name type="scientific">Effrenium voratum</name>
    <dbReference type="NCBI Taxonomy" id="2562239"/>
    <lineage>
        <taxon>Eukaryota</taxon>
        <taxon>Sar</taxon>
        <taxon>Alveolata</taxon>
        <taxon>Dinophyceae</taxon>
        <taxon>Suessiales</taxon>
        <taxon>Symbiodiniaceae</taxon>
        <taxon>Effrenium</taxon>
    </lineage>
</organism>
<sequence length="93" mass="9922">MAEAMSEDPVAAAAISNALGATRKDREAEDLKRQLATEREKAEKTRQELQEAQALNATQPSLAALESARAEATRLASEAQALRKELEASKAGS</sequence>
<protein>
    <submittedName>
        <fullName evidence="2">Uncharacterized protein</fullName>
    </submittedName>
</protein>
<feature type="compositionally biased region" description="Basic and acidic residues" evidence="1">
    <location>
        <begin position="37"/>
        <end position="49"/>
    </location>
</feature>
<comment type="caution">
    <text evidence="2">The sequence shown here is derived from an EMBL/GenBank/DDBJ whole genome shotgun (WGS) entry which is preliminary data.</text>
</comment>
<keyword evidence="3" id="KW-1185">Reference proteome</keyword>
<feature type="region of interest" description="Disordered" evidence="1">
    <location>
        <begin position="37"/>
        <end position="60"/>
    </location>
</feature>
<gene>
    <name evidence="2" type="ORF">EVOR1521_LOCUS5463</name>
</gene>
<dbReference type="EMBL" id="CAUJNA010000390">
    <property type="protein sequence ID" value="CAJ1376383.1"/>
    <property type="molecule type" value="Genomic_DNA"/>
</dbReference>
<evidence type="ECO:0000313" key="2">
    <source>
        <dbReference type="EMBL" id="CAJ1376383.1"/>
    </source>
</evidence>
<dbReference type="Proteomes" id="UP001178507">
    <property type="component" value="Unassembled WGS sequence"/>
</dbReference>
<name>A0AA36HYC7_9DINO</name>
<evidence type="ECO:0000313" key="3">
    <source>
        <dbReference type="Proteomes" id="UP001178507"/>
    </source>
</evidence>
<evidence type="ECO:0000256" key="1">
    <source>
        <dbReference type="SAM" id="MobiDB-lite"/>
    </source>
</evidence>
<dbReference type="AlphaFoldDB" id="A0AA36HYC7"/>